<name>A0AAV3R123_LITER</name>
<dbReference type="EMBL" id="BAABME010007097">
    <property type="protein sequence ID" value="GAA0170107.1"/>
    <property type="molecule type" value="Genomic_DNA"/>
</dbReference>
<protein>
    <recommendedName>
        <fullName evidence="1">Retrotransposon gag domain-containing protein</fullName>
    </recommendedName>
</protein>
<sequence length="272" mass="30333">MPFTDMLDAVPLPKGFVLSQFTQFGGSGDPIKYLQGILAKMKITSNNPNIYAKTFSNSLNDKALDWYMELLLKSIDTYQQNADAFIAKFGSAIQAHHDERALMDMEQGPTKTLKSYHKPYNDILLTIPKVNNKVAYMVFYNGLKYGKLKKPEPPPLAGRINTIGGGIVGGGDSRNSRKNYARREVYSIAEPTWVKNEAISFFDKELAGIELPHDDPVDIAPIIANFIVEQMLVDAGSSMDVLYLITFDKLSLPQSLIQPLHTPLTEFTSHTI</sequence>
<reference evidence="2 3" key="1">
    <citation type="submission" date="2024-01" db="EMBL/GenBank/DDBJ databases">
        <title>The complete chloroplast genome sequence of Lithospermum erythrorhizon: insights into the phylogenetic relationship among Boraginaceae species and the maternal lineages of purple gromwells.</title>
        <authorList>
            <person name="Okada T."/>
            <person name="Watanabe K."/>
        </authorList>
    </citation>
    <scope>NUCLEOTIDE SEQUENCE [LARGE SCALE GENOMIC DNA]</scope>
</reference>
<dbReference type="Proteomes" id="UP001454036">
    <property type="component" value="Unassembled WGS sequence"/>
</dbReference>
<organism evidence="2 3">
    <name type="scientific">Lithospermum erythrorhizon</name>
    <name type="common">Purple gromwell</name>
    <name type="synonym">Lithospermum officinale var. erythrorhizon</name>
    <dbReference type="NCBI Taxonomy" id="34254"/>
    <lineage>
        <taxon>Eukaryota</taxon>
        <taxon>Viridiplantae</taxon>
        <taxon>Streptophyta</taxon>
        <taxon>Embryophyta</taxon>
        <taxon>Tracheophyta</taxon>
        <taxon>Spermatophyta</taxon>
        <taxon>Magnoliopsida</taxon>
        <taxon>eudicotyledons</taxon>
        <taxon>Gunneridae</taxon>
        <taxon>Pentapetalae</taxon>
        <taxon>asterids</taxon>
        <taxon>lamiids</taxon>
        <taxon>Boraginales</taxon>
        <taxon>Boraginaceae</taxon>
        <taxon>Boraginoideae</taxon>
        <taxon>Lithospermeae</taxon>
        <taxon>Lithospermum</taxon>
    </lineage>
</organism>
<evidence type="ECO:0000313" key="3">
    <source>
        <dbReference type="Proteomes" id="UP001454036"/>
    </source>
</evidence>
<evidence type="ECO:0000259" key="1">
    <source>
        <dbReference type="Pfam" id="PF03732"/>
    </source>
</evidence>
<keyword evidence="3" id="KW-1185">Reference proteome</keyword>
<accession>A0AAV3R123</accession>
<dbReference type="PANTHER" id="PTHR33223">
    <property type="entry name" value="CCHC-TYPE DOMAIN-CONTAINING PROTEIN"/>
    <property type="match status" value="1"/>
</dbReference>
<dbReference type="PANTHER" id="PTHR33223:SF10">
    <property type="entry name" value="AMINOTRANSFERASE-LIKE PLANT MOBILE DOMAIN-CONTAINING PROTEIN"/>
    <property type="match status" value="1"/>
</dbReference>
<evidence type="ECO:0000313" key="2">
    <source>
        <dbReference type="EMBL" id="GAA0170107.1"/>
    </source>
</evidence>
<comment type="caution">
    <text evidence="2">The sequence shown here is derived from an EMBL/GenBank/DDBJ whole genome shotgun (WGS) entry which is preliminary data.</text>
</comment>
<feature type="domain" description="Retrotransposon gag" evidence="1">
    <location>
        <begin position="54"/>
        <end position="144"/>
    </location>
</feature>
<dbReference type="Pfam" id="PF03732">
    <property type="entry name" value="Retrotrans_gag"/>
    <property type="match status" value="1"/>
</dbReference>
<dbReference type="InterPro" id="IPR005162">
    <property type="entry name" value="Retrotrans_gag_dom"/>
</dbReference>
<gene>
    <name evidence="2" type="ORF">LIER_24445</name>
</gene>
<proteinExistence type="predicted"/>
<dbReference type="AlphaFoldDB" id="A0AAV3R123"/>